<feature type="transmembrane region" description="Helical" evidence="1">
    <location>
        <begin position="97"/>
        <end position="115"/>
    </location>
</feature>
<feature type="transmembrane region" description="Helical" evidence="1">
    <location>
        <begin position="158"/>
        <end position="179"/>
    </location>
</feature>
<dbReference type="Proteomes" id="UP001501747">
    <property type="component" value="Unassembled WGS sequence"/>
</dbReference>
<dbReference type="InterPro" id="IPR008335">
    <property type="entry name" value="Mopterin_OxRdtase_euk"/>
</dbReference>
<dbReference type="EMBL" id="BAABAL010000017">
    <property type="protein sequence ID" value="GAA4015637.1"/>
    <property type="molecule type" value="Genomic_DNA"/>
</dbReference>
<dbReference type="SUPFAM" id="SSF81296">
    <property type="entry name" value="E set domains"/>
    <property type="match status" value="1"/>
</dbReference>
<dbReference type="InterPro" id="IPR000572">
    <property type="entry name" value="OxRdtase_Mopterin-bd_dom"/>
</dbReference>
<dbReference type="Pfam" id="PF00174">
    <property type="entry name" value="Oxidored_molyb"/>
    <property type="match status" value="1"/>
</dbReference>
<evidence type="ECO:0000313" key="3">
    <source>
        <dbReference type="EMBL" id="GAA4015637.1"/>
    </source>
</evidence>
<dbReference type="InterPro" id="IPR036374">
    <property type="entry name" value="OxRdtase_Mopterin-bd_sf"/>
</dbReference>
<keyword evidence="1" id="KW-0812">Transmembrane</keyword>
<dbReference type="InterPro" id="IPR014756">
    <property type="entry name" value="Ig_E-set"/>
</dbReference>
<accession>A0ABP7SRS2</accession>
<feature type="transmembrane region" description="Helical" evidence="1">
    <location>
        <begin position="73"/>
        <end position="92"/>
    </location>
</feature>
<organism evidence="3 4">
    <name type="scientific">Allokutzneria multivorans</name>
    <dbReference type="NCBI Taxonomy" id="1142134"/>
    <lineage>
        <taxon>Bacteria</taxon>
        <taxon>Bacillati</taxon>
        <taxon>Actinomycetota</taxon>
        <taxon>Actinomycetes</taxon>
        <taxon>Pseudonocardiales</taxon>
        <taxon>Pseudonocardiaceae</taxon>
        <taxon>Allokutzneria</taxon>
    </lineage>
</organism>
<keyword evidence="1" id="KW-0472">Membrane</keyword>
<evidence type="ECO:0000259" key="2">
    <source>
        <dbReference type="Pfam" id="PF00174"/>
    </source>
</evidence>
<evidence type="ECO:0000256" key="1">
    <source>
        <dbReference type="SAM" id="Phobius"/>
    </source>
</evidence>
<dbReference type="PANTHER" id="PTHR19372">
    <property type="entry name" value="SULFITE REDUCTASE"/>
    <property type="match status" value="1"/>
</dbReference>
<feature type="domain" description="Oxidoreductase molybdopterin-binding" evidence="2">
    <location>
        <begin position="234"/>
        <end position="385"/>
    </location>
</feature>
<protein>
    <submittedName>
        <fullName evidence="3">Sulfite oxidase</fullName>
    </submittedName>
</protein>
<feature type="transmembrane region" description="Helical" evidence="1">
    <location>
        <begin position="127"/>
        <end position="146"/>
    </location>
</feature>
<sequence length="507" mass="53502">MPHVSIDRTSKWKAALIGVLSAGAALGTAELVTAATGPNSSPVTAVGSSAIDLAPVWLKDFAISTFGNYDKPVLLGGILVALVAFAAVAGIVAVRRFAVGAVMIGLLGAVGALAATTRPGASALDALPSLAAILAGAAVLHLLLRADADTDSPSRRTFLAAGAGTAAYALLGASVGRILQQRSGDIAQSRSAIKLPAPVSPAAARPTGHEFSLPGLTPFQTPNRDFYRVDTALVIPELTAEEWSLRIHGMVDRPIELSFADLMAKPLIERDITLCCVSNEVGGPYASTARWLGFPLAQLLREAGVKAGANQLVGTDHAGMTIGTPLEVVMDGRESLLAIGMNGEPLLPTNGFPVRQIVPGLFGYTSATKWLVDLELTTFDKYDAYWTERQWDPIGTVLTASRIDVPKPFAQVPAGPVTVAGVAWAQHRGIGAVQFRVDGGEWQPAQLSTEVSPDTWRQWRANVQLDKGLHRFEVRAADGRGDWQPEERTRPFPRGATGWHSVAVTVT</sequence>
<reference evidence="4" key="1">
    <citation type="journal article" date="2019" name="Int. J. Syst. Evol. Microbiol.">
        <title>The Global Catalogue of Microorganisms (GCM) 10K type strain sequencing project: providing services to taxonomists for standard genome sequencing and annotation.</title>
        <authorList>
            <consortium name="The Broad Institute Genomics Platform"/>
            <consortium name="The Broad Institute Genome Sequencing Center for Infectious Disease"/>
            <person name="Wu L."/>
            <person name="Ma J."/>
        </authorList>
    </citation>
    <scope>NUCLEOTIDE SEQUENCE [LARGE SCALE GENOMIC DNA]</scope>
    <source>
        <strain evidence="4">JCM 17342</strain>
    </source>
</reference>
<dbReference type="PRINTS" id="PR00407">
    <property type="entry name" value="EUMOPTERIN"/>
</dbReference>
<dbReference type="SUPFAM" id="SSF56524">
    <property type="entry name" value="Oxidoreductase molybdopterin-binding domain"/>
    <property type="match status" value="1"/>
</dbReference>
<comment type="caution">
    <text evidence="3">The sequence shown here is derived from an EMBL/GenBank/DDBJ whole genome shotgun (WGS) entry which is preliminary data.</text>
</comment>
<keyword evidence="1" id="KW-1133">Transmembrane helix</keyword>
<dbReference type="Gene3D" id="2.60.40.650">
    <property type="match status" value="1"/>
</dbReference>
<keyword evidence="4" id="KW-1185">Reference proteome</keyword>
<evidence type="ECO:0000313" key="4">
    <source>
        <dbReference type="Proteomes" id="UP001501747"/>
    </source>
</evidence>
<dbReference type="PANTHER" id="PTHR19372:SF7">
    <property type="entry name" value="SULFITE OXIDASE, MITOCHONDRIAL"/>
    <property type="match status" value="1"/>
</dbReference>
<gene>
    <name evidence="3" type="ORF">GCM10022247_43200</name>
</gene>
<dbReference type="Gene3D" id="3.90.420.10">
    <property type="entry name" value="Oxidoreductase, molybdopterin-binding domain"/>
    <property type="match status" value="1"/>
</dbReference>
<name>A0ABP7SRS2_9PSEU</name>
<proteinExistence type="predicted"/>